<organism evidence="2 3">
    <name type="scientific">Bacillus oleivorans</name>
    <dbReference type="NCBI Taxonomy" id="1448271"/>
    <lineage>
        <taxon>Bacteria</taxon>
        <taxon>Bacillati</taxon>
        <taxon>Bacillota</taxon>
        <taxon>Bacilli</taxon>
        <taxon>Bacillales</taxon>
        <taxon>Bacillaceae</taxon>
        <taxon>Bacillus</taxon>
    </lineage>
</organism>
<protein>
    <submittedName>
        <fullName evidence="2">Uncharacterized protein</fullName>
    </submittedName>
</protein>
<evidence type="ECO:0000313" key="3">
    <source>
        <dbReference type="Proteomes" id="UP000219546"/>
    </source>
</evidence>
<sequence length="48" mass="5747">MYNIYELTLVVSFFNGFFSYRNIMNVMAMELVLFFAFIVRDILMPDLP</sequence>
<keyword evidence="1" id="KW-0472">Membrane</keyword>
<dbReference type="Proteomes" id="UP000219546">
    <property type="component" value="Unassembled WGS sequence"/>
</dbReference>
<keyword evidence="1" id="KW-1133">Transmembrane helix</keyword>
<keyword evidence="3" id="KW-1185">Reference proteome</keyword>
<proteinExistence type="predicted"/>
<dbReference type="EMBL" id="OAOP01000005">
    <property type="protein sequence ID" value="SNX71755.1"/>
    <property type="molecule type" value="Genomic_DNA"/>
</dbReference>
<evidence type="ECO:0000313" key="2">
    <source>
        <dbReference type="EMBL" id="SNX71755.1"/>
    </source>
</evidence>
<dbReference type="AlphaFoldDB" id="A0A285CWG1"/>
<reference evidence="2 3" key="1">
    <citation type="submission" date="2017-08" db="EMBL/GenBank/DDBJ databases">
        <authorList>
            <person name="de Groot N.N."/>
        </authorList>
    </citation>
    <scope>NUCLEOTIDE SEQUENCE [LARGE SCALE GENOMIC DNA]</scope>
    <source>
        <strain evidence="2 3">JC228</strain>
    </source>
</reference>
<accession>A0A285CWG1</accession>
<keyword evidence="1" id="KW-0812">Transmembrane</keyword>
<evidence type="ECO:0000256" key="1">
    <source>
        <dbReference type="SAM" id="Phobius"/>
    </source>
</evidence>
<gene>
    <name evidence="2" type="ORF">SAMN05877753_105365</name>
</gene>
<name>A0A285CWG1_9BACI</name>
<feature type="transmembrane region" description="Helical" evidence="1">
    <location>
        <begin position="20"/>
        <end position="39"/>
    </location>
</feature>